<protein>
    <submittedName>
        <fullName evidence="3">Uncharacterized protein</fullName>
    </submittedName>
</protein>
<reference evidence="2 5" key="2">
    <citation type="submission" date="2018-07" db="EMBL/GenBank/DDBJ databases">
        <title>Genome sequences of Haloplanus aerogenes JCM 16430T.</title>
        <authorList>
            <person name="Kim Y.B."/>
            <person name="Roh S.W."/>
        </authorList>
    </citation>
    <scope>NUCLEOTIDE SEQUENCE [LARGE SCALE GENOMIC DNA]</scope>
    <source>
        <strain evidence="2 5">JCM 16430</strain>
    </source>
</reference>
<dbReference type="GeneID" id="38469723"/>
<dbReference type="OrthoDB" id="346415at2157"/>
<evidence type="ECO:0000313" key="3">
    <source>
        <dbReference type="EMBL" id="RMB13288.1"/>
    </source>
</evidence>
<dbReference type="EMBL" id="CP034145">
    <property type="protein sequence ID" value="AZH23949.1"/>
    <property type="molecule type" value="Genomic_DNA"/>
</dbReference>
<proteinExistence type="predicted"/>
<feature type="transmembrane region" description="Helical" evidence="1">
    <location>
        <begin position="61"/>
        <end position="78"/>
    </location>
</feature>
<dbReference type="AlphaFoldDB" id="A0A3M0CVM6"/>
<keyword evidence="1" id="KW-1133">Transmembrane helix</keyword>
<evidence type="ECO:0000256" key="1">
    <source>
        <dbReference type="SAM" id="Phobius"/>
    </source>
</evidence>
<sequence length="81" mass="8475">MPAKTGTSHALAAFVSLVVGSMLSKYVWTYTPPLAEAGATIGRQLEPLIGAPLSQEVTGGLVLILALSFVWGVVYHLGRHG</sequence>
<gene>
    <name evidence="3" type="ORF">ATH50_2621</name>
    <name evidence="2" type="ORF">DU502_00515</name>
</gene>
<reference evidence="3" key="3">
    <citation type="submission" date="2018-10" db="EMBL/GenBank/DDBJ databases">
        <authorList>
            <person name="Whitman W."/>
            <person name="Huntemann M."/>
            <person name="Clum A."/>
            <person name="Pillay M."/>
            <person name="Palaniappan K."/>
            <person name="Varghese N."/>
            <person name="Mikhailova N."/>
            <person name="Stamatis D."/>
            <person name="Reddy T."/>
            <person name="Daum C."/>
            <person name="Shapiro N."/>
            <person name="Ivanova N."/>
            <person name="Kyrpides N."/>
            <person name="Woyke T."/>
        </authorList>
    </citation>
    <scope>NUCLEOTIDE SEQUENCE</scope>
    <source>
        <strain evidence="3">CGMCC 1.10124</strain>
    </source>
</reference>
<evidence type="ECO:0000313" key="2">
    <source>
        <dbReference type="EMBL" id="AZH23949.1"/>
    </source>
</evidence>
<dbReference type="Proteomes" id="UP000277326">
    <property type="component" value="Unassembled WGS sequence"/>
</dbReference>
<reference evidence="3 4" key="1">
    <citation type="journal article" date="2015" name="Stand. Genomic Sci.">
        <title>Genomic Encyclopedia of Bacterial and Archaeal Type Strains, Phase III: the genomes of soil and plant-associated and newly described type strains.</title>
        <authorList>
            <person name="Whitman W.B."/>
            <person name="Woyke T."/>
            <person name="Klenk H.P."/>
            <person name="Zhou Y."/>
            <person name="Lilburn T.G."/>
            <person name="Beck B.J."/>
            <person name="De Vos P."/>
            <person name="Vandamme P."/>
            <person name="Eisen J.A."/>
            <person name="Garrity G."/>
            <person name="Hugenholtz P."/>
            <person name="Kyrpides N.C."/>
        </authorList>
    </citation>
    <scope>NUCLEOTIDE SEQUENCE [LARGE SCALE GENOMIC DNA]</scope>
    <source>
        <strain evidence="3 4">CGMCC 1.10124</strain>
    </source>
</reference>
<keyword evidence="1" id="KW-0812">Transmembrane</keyword>
<evidence type="ECO:0000313" key="5">
    <source>
        <dbReference type="Proteomes" id="UP000282007"/>
    </source>
</evidence>
<accession>A0A3M0CVM6</accession>
<organism evidence="3 4">
    <name type="scientific">Haloplanus aerogenes</name>
    <dbReference type="NCBI Taxonomy" id="660522"/>
    <lineage>
        <taxon>Archaea</taxon>
        <taxon>Methanobacteriati</taxon>
        <taxon>Methanobacteriota</taxon>
        <taxon>Stenosarchaea group</taxon>
        <taxon>Halobacteria</taxon>
        <taxon>Halobacteriales</taxon>
        <taxon>Haloferacaceae</taxon>
        <taxon>Haloplanus</taxon>
    </lineage>
</organism>
<dbReference type="KEGG" id="haer:DU502_00515"/>
<name>A0A3M0CVM6_9EURY</name>
<dbReference type="RefSeq" id="WP_121921211.1">
    <property type="nucleotide sequence ID" value="NZ_CP034145.1"/>
</dbReference>
<keyword evidence="5" id="KW-1185">Reference proteome</keyword>
<evidence type="ECO:0000313" key="4">
    <source>
        <dbReference type="Proteomes" id="UP000277326"/>
    </source>
</evidence>
<keyword evidence="1" id="KW-0472">Membrane</keyword>
<dbReference type="Proteomes" id="UP000282007">
    <property type="component" value="Chromosome"/>
</dbReference>
<dbReference type="EMBL" id="REFS01000005">
    <property type="protein sequence ID" value="RMB13288.1"/>
    <property type="molecule type" value="Genomic_DNA"/>
</dbReference>